<dbReference type="RefSeq" id="WP_041879367.1">
    <property type="nucleotide sequence ID" value="NZ_CP157278.1"/>
</dbReference>
<accession>A0A0D0GUE5</accession>
<dbReference type="Pfam" id="PF03186">
    <property type="entry name" value="CobD_Cbib"/>
    <property type="match status" value="1"/>
</dbReference>
<evidence type="ECO:0000256" key="8">
    <source>
        <dbReference type="ARBA" id="ARBA00023136"/>
    </source>
</evidence>
<dbReference type="GO" id="GO:0048472">
    <property type="term" value="F:threonine-phosphate decarboxylase activity"/>
    <property type="evidence" value="ECO:0007669"/>
    <property type="project" value="InterPro"/>
</dbReference>
<protein>
    <recommendedName>
        <fullName evidence="9">Cobalamin biosynthesis protein CobD</fullName>
    </recommendedName>
</protein>
<evidence type="ECO:0000256" key="9">
    <source>
        <dbReference type="HAMAP-Rule" id="MF_00024"/>
    </source>
</evidence>
<feature type="transmembrane region" description="Helical" evidence="9">
    <location>
        <begin position="52"/>
        <end position="74"/>
    </location>
</feature>
<keyword evidence="5 9" id="KW-0169">Cobalamin biosynthesis</keyword>
<comment type="pathway">
    <text evidence="2 9">Cofactor biosynthesis; adenosylcobalamin biosynthesis.</text>
</comment>
<evidence type="ECO:0000256" key="7">
    <source>
        <dbReference type="ARBA" id="ARBA00022989"/>
    </source>
</evidence>
<dbReference type="PANTHER" id="PTHR34308">
    <property type="entry name" value="COBALAMIN BIOSYNTHESIS PROTEIN CBIB"/>
    <property type="match status" value="1"/>
</dbReference>
<proteinExistence type="inferred from homology"/>
<comment type="subcellular location">
    <subcellularLocation>
        <location evidence="1 9">Cell membrane</location>
        <topology evidence="1 9">Multi-pass membrane protein</topology>
    </subcellularLocation>
</comment>
<dbReference type="STRING" id="1503925.TH53_05585"/>
<feature type="transmembrane region" description="Helical" evidence="9">
    <location>
        <begin position="80"/>
        <end position="97"/>
    </location>
</feature>
<dbReference type="NCBIfam" id="TIGR00380">
    <property type="entry name" value="cobal_cbiB"/>
    <property type="match status" value="1"/>
</dbReference>
<gene>
    <name evidence="9" type="primary">cobD</name>
    <name evidence="10" type="ORF">TH53_05585</name>
</gene>
<dbReference type="GO" id="GO:0005886">
    <property type="term" value="C:plasma membrane"/>
    <property type="evidence" value="ECO:0007669"/>
    <property type="project" value="UniProtKB-SubCell"/>
</dbReference>
<evidence type="ECO:0000256" key="5">
    <source>
        <dbReference type="ARBA" id="ARBA00022573"/>
    </source>
</evidence>
<organism evidence="10 11">
    <name type="scientific">Pedobacter lusitanus</name>
    <dbReference type="NCBI Taxonomy" id="1503925"/>
    <lineage>
        <taxon>Bacteria</taxon>
        <taxon>Pseudomonadati</taxon>
        <taxon>Bacteroidota</taxon>
        <taxon>Sphingobacteriia</taxon>
        <taxon>Sphingobacteriales</taxon>
        <taxon>Sphingobacteriaceae</taxon>
        <taxon>Pedobacter</taxon>
    </lineage>
</organism>
<dbReference type="OrthoDB" id="9811967at2"/>
<dbReference type="GO" id="GO:0015420">
    <property type="term" value="F:ABC-type vitamin B12 transporter activity"/>
    <property type="evidence" value="ECO:0007669"/>
    <property type="project" value="UniProtKB-UniRule"/>
</dbReference>
<evidence type="ECO:0000256" key="4">
    <source>
        <dbReference type="ARBA" id="ARBA00022475"/>
    </source>
</evidence>
<sequence length="311" mass="35109">METYIIIIIPLLAGYLLDLIFGDPEGLPHPVRFFGSLISFAEKQLNKGRFRFVKGMLMAIVFCAGTFLFFYGAIHFMLSHSVPVYFLFATAFVYYALANKGLITEGKQVFDALKYKGLEAGRVRLSRIVGRDTSNLDAQQIRVAVFETMSENLSDGVIAPLFFYFVAGIPGMLTYKMINTMDSMIGYRNDRYEYFGKFAARLDDVANFIPARITTILMLMVTFSMRGWQYVLKYGHQHKSPNAGYPEAALAGILDVQFGGPNVYHGILVDKPLIGSNSREIKHEEFRMVSSINQGVCLIMVLSMVIYFFQV</sequence>
<dbReference type="AlphaFoldDB" id="A0A0D0GUE5"/>
<keyword evidence="6 9" id="KW-0812">Transmembrane</keyword>
<keyword evidence="11" id="KW-1185">Reference proteome</keyword>
<evidence type="ECO:0000256" key="3">
    <source>
        <dbReference type="ARBA" id="ARBA00006263"/>
    </source>
</evidence>
<evidence type="ECO:0000256" key="1">
    <source>
        <dbReference type="ARBA" id="ARBA00004651"/>
    </source>
</evidence>
<feature type="transmembrane region" description="Helical" evidence="9">
    <location>
        <begin position="288"/>
        <end position="309"/>
    </location>
</feature>
<dbReference type="InterPro" id="IPR004485">
    <property type="entry name" value="Cobalamin_biosynth_CobD/CbiB"/>
</dbReference>
<evidence type="ECO:0000256" key="2">
    <source>
        <dbReference type="ARBA" id="ARBA00004953"/>
    </source>
</evidence>
<dbReference type="HAMAP" id="MF_00024">
    <property type="entry name" value="CobD_CbiB"/>
    <property type="match status" value="1"/>
</dbReference>
<keyword evidence="7 9" id="KW-1133">Transmembrane helix</keyword>
<name>A0A0D0GUE5_9SPHI</name>
<dbReference type="UniPathway" id="UPA00148"/>
<dbReference type="Proteomes" id="UP000032049">
    <property type="component" value="Unassembled WGS sequence"/>
</dbReference>
<dbReference type="PANTHER" id="PTHR34308:SF1">
    <property type="entry name" value="COBALAMIN BIOSYNTHESIS PROTEIN CBIB"/>
    <property type="match status" value="1"/>
</dbReference>
<keyword evidence="8 9" id="KW-0472">Membrane</keyword>
<evidence type="ECO:0000313" key="10">
    <source>
        <dbReference type="EMBL" id="KIO78066.1"/>
    </source>
</evidence>
<reference evidence="10 11" key="1">
    <citation type="submission" date="2015-01" db="EMBL/GenBank/DDBJ databases">
        <title>Draft genome sequence of Pedobacter sp. NL19 isolated from sludge of an effluent treatment pond in an abandoned uranium mine.</title>
        <authorList>
            <person name="Santos T."/>
            <person name="Caetano T."/>
            <person name="Covas C."/>
            <person name="Cruz A."/>
            <person name="Mendo S."/>
        </authorList>
    </citation>
    <scope>NUCLEOTIDE SEQUENCE [LARGE SCALE GENOMIC DNA]</scope>
    <source>
        <strain evidence="10 11">NL19</strain>
    </source>
</reference>
<dbReference type="EMBL" id="JXRA01000024">
    <property type="protein sequence ID" value="KIO78066.1"/>
    <property type="molecule type" value="Genomic_DNA"/>
</dbReference>
<comment type="function">
    <text evidence="9">Converts cobyric acid to cobinamide by the addition of aminopropanol on the F carboxylic group.</text>
</comment>
<feature type="transmembrane region" description="Helical" evidence="9">
    <location>
        <begin position="205"/>
        <end position="223"/>
    </location>
</feature>
<evidence type="ECO:0000256" key="6">
    <source>
        <dbReference type="ARBA" id="ARBA00022692"/>
    </source>
</evidence>
<keyword evidence="4 9" id="KW-1003">Cell membrane</keyword>
<comment type="caution">
    <text evidence="10">The sequence shown here is derived from an EMBL/GenBank/DDBJ whole genome shotgun (WGS) entry which is preliminary data.</text>
</comment>
<comment type="similarity">
    <text evidence="3 9">Belongs to the CobD/CbiB family.</text>
</comment>
<dbReference type="GO" id="GO:0009236">
    <property type="term" value="P:cobalamin biosynthetic process"/>
    <property type="evidence" value="ECO:0007669"/>
    <property type="project" value="UniProtKB-UniRule"/>
</dbReference>
<feature type="transmembrane region" description="Helical" evidence="9">
    <location>
        <begin position="157"/>
        <end position="178"/>
    </location>
</feature>
<evidence type="ECO:0000313" key="11">
    <source>
        <dbReference type="Proteomes" id="UP000032049"/>
    </source>
</evidence>